<feature type="transmembrane region" description="Helical" evidence="1">
    <location>
        <begin position="112"/>
        <end position="132"/>
    </location>
</feature>
<name>A0A8J2RWF7_9CRUS</name>
<evidence type="ECO:0000313" key="2">
    <source>
        <dbReference type="EMBL" id="CAH0107213.1"/>
    </source>
</evidence>
<reference evidence="2" key="1">
    <citation type="submission" date="2021-11" db="EMBL/GenBank/DDBJ databases">
        <authorList>
            <person name="Schell T."/>
        </authorList>
    </citation>
    <scope>NUCLEOTIDE SEQUENCE</scope>
    <source>
        <strain evidence="2">M5</strain>
    </source>
</reference>
<dbReference type="Proteomes" id="UP000789390">
    <property type="component" value="Unassembled WGS sequence"/>
</dbReference>
<comment type="caution">
    <text evidence="2">The sequence shown here is derived from an EMBL/GenBank/DDBJ whole genome shotgun (WGS) entry which is preliminary data.</text>
</comment>
<keyword evidence="1" id="KW-1133">Transmembrane helix</keyword>
<dbReference type="EMBL" id="CAKKLH010000257">
    <property type="protein sequence ID" value="CAH0107213.1"/>
    <property type="molecule type" value="Genomic_DNA"/>
</dbReference>
<keyword evidence="1" id="KW-0472">Membrane</keyword>
<accession>A0A8J2RWF7</accession>
<evidence type="ECO:0000256" key="1">
    <source>
        <dbReference type="SAM" id="Phobius"/>
    </source>
</evidence>
<keyword evidence="1" id="KW-0812">Transmembrane</keyword>
<proteinExistence type="predicted"/>
<dbReference type="AlphaFoldDB" id="A0A8J2RWF7"/>
<organism evidence="2 3">
    <name type="scientific">Daphnia galeata</name>
    <dbReference type="NCBI Taxonomy" id="27404"/>
    <lineage>
        <taxon>Eukaryota</taxon>
        <taxon>Metazoa</taxon>
        <taxon>Ecdysozoa</taxon>
        <taxon>Arthropoda</taxon>
        <taxon>Crustacea</taxon>
        <taxon>Branchiopoda</taxon>
        <taxon>Diplostraca</taxon>
        <taxon>Cladocera</taxon>
        <taxon>Anomopoda</taxon>
        <taxon>Daphniidae</taxon>
        <taxon>Daphnia</taxon>
    </lineage>
</organism>
<keyword evidence="3" id="KW-1185">Reference proteome</keyword>
<gene>
    <name evidence="2" type="ORF">DGAL_LOCUS10504</name>
</gene>
<protein>
    <submittedName>
        <fullName evidence="2">Uncharacterized protein</fullName>
    </submittedName>
</protein>
<evidence type="ECO:0000313" key="3">
    <source>
        <dbReference type="Proteomes" id="UP000789390"/>
    </source>
</evidence>
<sequence length="134" mass="15796">MVLLTCCMYCCKDKLEDAILREFRRAISLSNGLESDPLRNSCLNKLNEQWSLESYSPSIAVEEICSWPCDNDIPIEQQDTNTVRHRRSWKYDAARNVPCPFRWRKRIILIHLLWKVALIVYVLFASFIFTPINK</sequence>